<evidence type="ECO:0000256" key="1">
    <source>
        <dbReference type="SAM" id="MobiDB-lite"/>
    </source>
</evidence>
<protein>
    <recommendedName>
        <fullName evidence="4">Protein kinase domain-containing protein</fullName>
    </recommendedName>
</protein>
<dbReference type="Proteomes" id="UP001310594">
    <property type="component" value="Unassembled WGS sequence"/>
</dbReference>
<reference evidence="2" key="1">
    <citation type="submission" date="2023-08" db="EMBL/GenBank/DDBJ databases">
        <title>Black Yeasts Isolated from many extreme environments.</title>
        <authorList>
            <person name="Coleine C."/>
            <person name="Stajich J.E."/>
            <person name="Selbmann L."/>
        </authorList>
    </citation>
    <scope>NUCLEOTIDE SEQUENCE</scope>
    <source>
        <strain evidence="2">CCFEE 5810</strain>
    </source>
</reference>
<organism evidence="2 3">
    <name type="scientific">Elasticomyces elasticus</name>
    <dbReference type="NCBI Taxonomy" id="574655"/>
    <lineage>
        <taxon>Eukaryota</taxon>
        <taxon>Fungi</taxon>
        <taxon>Dikarya</taxon>
        <taxon>Ascomycota</taxon>
        <taxon>Pezizomycotina</taxon>
        <taxon>Dothideomycetes</taxon>
        <taxon>Dothideomycetidae</taxon>
        <taxon>Mycosphaerellales</taxon>
        <taxon>Teratosphaeriaceae</taxon>
        <taxon>Elasticomyces</taxon>
    </lineage>
</organism>
<gene>
    <name evidence="2" type="ORF">LTR97_011086</name>
</gene>
<feature type="region of interest" description="Disordered" evidence="1">
    <location>
        <begin position="17"/>
        <end position="43"/>
    </location>
</feature>
<comment type="caution">
    <text evidence="2">The sequence shown here is derived from an EMBL/GenBank/DDBJ whole genome shotgun (WGS) entry which is preliminary data.</text>
</comment>
<dbReference type="InterPro" id="IPR011009">
    <property type="entry name" value="Kinase-like_dom_sf"/>
</dbReference>
<evidence type="ECO:0000313" key="2">
    <source>
        <dbReference type="EMBL" id="KAK5691915.1"/>
    </source>
</evidence>
<evidence type="ECO:0000313" key="3">
    <source>
        <dbReference type="Proteomes" id="UP001310594"/>
    </source>
</evidence>
<dbReference type="SUPFAM" id="SSF56112">
    <property type="entry name" value="Protein kinase-like (PK-like)"/>
    <property type="match status" value="1"/>
</dbReference>
<evidence type="ECO:0008006" key="4">
    <source>
        <dbReference type="Google" id="ProtNLM"/>
    </source>
</evidence>
<name>A0AAN7W182_9PEZI</name>
<dbReference type="EMBL" id="JAVRQU010000020">
    <property type="protein sequence ID" value="KAK5691915.1"/>
    <property type="molecule type" value="Genomic_DNA"/>
</dbReference>
<sequence>MLSFVRSSFGHWEAGNKAEALSPTPPERRPYNVQPVPIDASVEPADPEYYDAWAEQAEDPDTHEIIYHEHASMMRADETDWMKRIEGANRIYQHLFASQPSHPGVVGYLGPTNTGYCLERLNPGPIYDCELDVESSDLALALYQRWALQALSALEFIHSRGIVLNAMASDALWLREDFSIAVAGFICAACAGIRVRAQGWPTMNAESFACPWAASRTRNLAAENYTEAETGQPKKDLFDWAIWVCENMTGKSPFQHSMTKSQQDQGYYAEIRSLERALRRGEYNDWPSMPDQKLGPIVLKALRGQYETASEALAELKVLLKGLGRTLALSREDELQDYDWQKKSHQTWLKPTESRERSCV</sequence>
<dbReference type="Gene3D" id="1.10.510.10">
    <property type="entry name" value="Transferase(Phosphotransferase) domain 1"/>
    <property type="match status" value="1"/>
</dbReference>
<accession>A0AAN7W182</accession>
<dbReference type="AlphaFoldDB" id="A0AAN7W182"/>
<proteinExistence type="predicted"/>